<keyword evidence="4 6" id="KW-1133">Transmembrane helix</keyword>
<keyword evidence="3 6" id="KW-0812">Transmembrane</keyword>
<dbReference type="PANTHER" id="PTHR35007">
    <property type="entry name" value="INTEGRAL MEMBRANE PROTEIN-RELATED"/>
    <property type="match status" value="1"/>
</dbReference>
<keyword evidence="9" id="KW-1185">Reference proteome</keyword>
<dbReference type="Proteomes" id="UP000056322">
    <property type="component" value="Chromosome 1"/>
</dbReference>
<dbReference type="AlphaFoldDB" id="A0A0B7IV55"/>
<evidence type="ECO:0000256" key="2">
    <source>
        <dbReference type="ARBA" id="ARBA00022475"/>
    </source>
</evidence>
<proteinExistence type="predicted"/>
<name>A0A0B7IV55_9PROT</name>
<dbReference type="KEGG" id="mbac:BN1209_1105"/>
<evidence type="ECO:0000256" key="3">
    <source>
        <dbReference type="ARBA" id="ARBA00022692"/>
    </source>
</evidence>
<sequence length="310" mass="34780">MHVDYLMFYALIVVTFVAVVTFVLGIRAFFDQRFVGKRLNQVLEQMQLDAFASNNKMLGRRWNAILDSLSKMSLPKEGWQDSHIHLKFLRAGIRGAMAPRIYFALKSVLTLGVPILIGLFFWPYGHSLGFAKFSLILLALASLGYYLPEIYLDSRTKRRMKDCQQGLPDLIDLLVICTESGLGLDAALNRVSKEIVRTNPYLAEELYLTNLEIRAGSGRNAALKGLALRVNSDSVHNLVSMLVQADRFGTSVSDSLRVQAGLMRIQRMQVAEEIASKIPVKMLVPMIFCIFPSLLIVIIGPAIIQLRTLF</sequence>
<feature type="transmembrane region" description="Helical" evidence="6">
    <location>
        <begin position="283"/>
        <end position="304"/>
    </location>
</feature>
<keyword evidence="5 6" id="KW-0472">Membrane</keyword>
<evidence type="ECO:0000256" key="6">
    <source>
        <dbReference type="SAM" id="Phobius"/>
    </source>
</evidence>
<dbReference type="GO" id="GO:0005886">
    <property type="term" value="C:plasma membrane"/>
    <property type="evidence" value="ECO:0007669"/>
    <property type="project" value="UniProtKB-SubCell"/>
</dbReference>
<dbReference type="EMBL" id="LN794158">
    <property type="protein sequence ID" value="CEN56146.1"/>
    <property type="molecule type" value="Genomic_DNA"/>
</dbReference>
<feature type="transmembrane region" description="Helical" evidence="6">
    <location>
        <begin position="103"/>
        <end position="124"/>
    </location>
</feature>
<dbReference type="HOGENOM" id="CLU_056917_0_1_4"/>
<dbReference type="STRING" id="1581680.BN1209_1105"/>
<dbReference type="InterPro" id="IPR018076">
    <property type="entry name" value="T2SS_GspF_dom"/>
</dbReference>
<feature type="transmembrane region" description="Helical" evidence="6">
    <location>
        <begin position="130"/>
        <end position="152"/>
    </location>
</feature>
<keyword evidence="2" id="KW-1003">Cell membrane</keyword>
<evidence type="ECO:0000256" key="4">
    <source>
        <dbReference type="ARBA" id="ARBA00022989"/>
    </source>
</evidence>
<dbReference type="OrthoDB" id="9810662at2"/>
<dbReference type="PANTHER" id="PTHR35007:SF2">
    <property type="entry name" value="PILUS ASSEMBLE PROTEIN"/>
    <property type="match status" value="1"/>
</dbReference>
<reference evidence="9" key="1">
    <citation type="submission" date="2014-12" db="EMBL/GenBank/DDBJ databases">
        <authorList>
            <person name="Salcher M.M."/>
        </authorList>
    </citation>
    <scope>NUCLEOTIDE SEQUENCE [LARGE SCALE GENOMIC DNA]</scope>
    <source>
        <strain evidence="9">MMS-10A-171</strain>
    </source>
</reference>
<evidence type="ECO:0000256" key="5">
    <source>
        <dbReference type="ARBA" id="ARBA00023136"/>
    </source>
</evidence>
<organism evidence="8 9">
    <name type="scientific">Candidatus Methylopumilus turicensis</name>
    <dbReference type="NCBI Taxonomy" id="1581680"/>
    <lineage>
        <taxon>Bacteria</taxon>
        <taxon>Pseudomonadati</taxon>
        <taxon>Pseudomonadota</taxon>
        <taxon>Betaproteobacteria</taxon>
        <taxon>Nitrosomonadales</taxon>
        <taxon>Methylophilaceae</taxon>
        <taxon>Candidatus Methylopumilus</taxon>
    </lineage>
</organism>
<dbReference type="RefSeq" id="WP_045751308.1">
    <property type="nucleotide sequence ID" value="NZ_LN794158.1"/>
</dbReference>
<protein>
    <submittedName>
        <fullName evidence="8">TadC protein</fullName>
    </submittedName>
</protein>
<evidence type="ECO:0000313" key="8">
    <source>
        <dbReference type="EMBL" id="CEN56146.1"/>
    </source>
</evidence>
<evidence type="ECO:0000313" key="9">
    <source>
        <dbReference type="Proteomes" id="UP000056322"/>
    </source>
</evidence>
<dbReference type="Pfam" id="PF00482">
    <property type="entry name" value="T2SSF"/>
    <property type="match status" value="1"/>
</dbReference>
<evidence type="ECO:0000256" key="1">
    <source>
        <dbReference type="ARBA" id="ARBA00004651"/>
    </source>
</evidence>
<feature type="transmembrane region" description="Helical" evidence="6">
    <location>
        <begin position="6"/>
        <end position="30"/>
    </location>
</feature>
<accession>A0A0B7IV55</accession>
<comment type="subcellular location">
    <subcellularLocation>
        <location evidence="1">Cell membrane</location>
        <topology evidence="1">Multi-pass membrane protein</topology>
    </subcellularLocation>
</comment>
<evidence type="ECO:0000259" key="7">
    <source>
        <dbReference type="Pfam" id="PF00482"/>
    </source>
</evidence>
<gene>
    <name evidence="8" type="ORF">BN1209_1105</name>
</gene>
<feature type="domain" description="Type II secretion system protein GspF" evidence="7">
    <location>
        <begin position="171"/>
        <end position="299"/>
    </location>
</feature>